<dbReference type="GO" id="GO:0043137">
    <property type="term" value="P:DNA replication, removal of RNA primer"/>
    <property type="evidence" value="ECO:0007669"/>
    <property type="project" value="TreeGrafter"/>
</dbReference>
<dbReference type="PANTHER" id="PTHR10642:SF26">
    <property type="entry name" value="RIBONUCLEASE H1"/>
    <property type="match status" value="1"/>
</dbReference>
<dbReference type="SUPFAM" id="SSF53098">
    <property type="entry name" value="Ribonuclease H-like"/>
    <property type="match status" value="1"/>
</dbReference>
<organism evidence="13 14">
    <name type="scientific">Malassezia cuniculi</name>
    <dbReference type="NCBI Taxonomy" id="948313"/>
    <lineage>
        <taxon>Eukaryota</taxon>
        <taxon>Fungi</taxon>
        <taxon>Dikarya</taxon>
        <taxon>Basidiomycota</taxon>
        <taxon>Ustilaginomycotina</taxon>
        <taxon>Malasseziomycetes</taxon>
        <taxon>Malasseziales</taxon>
        <taxon>Malasseziaceae</taxon>
        <taxon>Malassezia</taxon>
    </lineage>
</organism>
<evidence type="ECO:0000256" key="7">
    <source>
        <dbReference type="ARBA" id="ARBA00022759"/>
    </source>
</evidence>
<reference evidence="13" key="1">
    <citation type="submission" date="2023-03" db="EMBL/GenBank/DDBJ databases">
        <title>Mating type loci evolution in Malassezia.</title>
        <authorList>
            <person name="Coelho M.A."/>
        </authorList>
    </citation>
    <scope>NUCLEOTIDE SEQUENCE</scope>
    <source>
        <strain evidence="13">CBS 11721</strain>
    </source>
</reference>
<keyword evidence="5 10" id="KW-0540">Nuclease</keyword>
<evidence type="ECO:0000313" key="13">
    <source>
        <dbReference type="EMBL" id="WFD36447.1"/>
    </source>
</evidence>
<dbReference type="InterPro" id="IPR012337">
    <property type="entry name" value="RNaseH-like_sf"/>
</dbReference>
<dbReference type="GO" id="GO:0000287">
    <property type="term" value="F:magnesium ion binding"/>
    <property type="evidence" value="ECO:0007669"/>
    <property type="project" value="UniProtKB-UniRule"/>
</dbReference>
<dbReference type="AlphaFoldDB" id="A0AAF0J7B3"/>
<keyword evidence="6 10" id="KW-0479">Metal-binding</keyword>
<keyword evidence="9 10" id="KW-0460">Magnesium</keyword>
<dbReference type="InterPro" id="IPR017067">
    <property type="entry name" value="RNase_H1_euk"/>
</dbReference>
<dbReference type="GO" id="GO:0004523">
    <property type="term" value="F:RNA-DNA hybrid ribonuclease activity"/>
    <property type="evidence" value="ECO:0007669"/>
    <property type="project" value="UniProtKB-UniRule"/>
</dbReference>
<dbReference type="PROSITE" id="PS50879">
    <property type="entry name" value="RNASE_H_1"/>
    <property type="match status" value="1"/>
</dbReference>
<dbReference type="GO" id="GO:0003676">
    <property type="term" value="F:nucleic acid binding"/>
    <property type="evidence" value="ECO:0007669"/>
    <property type="project" value="UniProtKB-UniRule"/>
</dbReference>
<comment type="catalytic activity">
    <reaction evidence="1 10">
        <text>Endonucleolytic cleavage to 5'-phosphomonoester.</text>
        <dbReference type="EC" id="3.1.26.4"/>
    </reaction>
</comment>
<dbReference type="EMBL" id="CP119881">
    <property type="protein sequence ID" value="WFD36447.1"/>
    <property type="molecule type" value="Genomic_DNA"/>
</dbReference>
<evidence type="ECO:0000256" key="8">
    <source>
        <dbReference type="ARBA" id="ARBA00022801"/>
    </source>
</evidence>
<dbReference type="EC" id="3.1.26.4" evidence="4 10"/>
<comment type="function">
    <text evidence="10">Endonuclease that specifically degrades the RNA of RNA-DNA hybrids.</text>
</comment>
<dbReference type="SUPFAM" id="SSF55658">
    <property type="entry name" value="L9 N-domain-like"/>
    <property type="match status" value="1"/>
</dbReference>
<dbReference type="InterPro" id="IPR036397">
    <property type="entry name" value="RNaseH_sf"/>
</dbReference>
<feature type="domain" description="RNase H type-1" evidence="12">
    <location>
        <begin position="155"/>
        <end position="305"/>
    </location>
</feature>
<comment type="similarity">
    <text evidence="3 10">Belongs to the RNase H family.</text>
</comment>
<evidence type="ECO:0000256" key="10">
    <source>
        <dbReference type="PIRNR" id="PIRNR036852"/>
    </source>
</evidence>
<evidence type="ECO:0000256" key="4">
    <source>
        <dbReference type="ARBA" id="ARBA00012180"/>
    </source>
</evidence>
<evidence type="ECO:0000256" key="1">
    <source>
        <dbReference type="ARBA" id="ARBA00000077"/>
    </source>
</evidence>
<dbReference type="PIRSF" id="PIRSF036852">
    <property type="entry name" value="Ribonuclease_H1_euk"/>
    <property type="match status" value="1"/>
</dbReference>
<comment type="cofactor">
    <cofactor evidence="2 10">
        <name>Mg(2+)</name>
        <dbReference type="ChEBI" id="CHEBI:18420"/>
    </cofactor>
</comment>
<dbReference type="InterPro" id="IPR037056">
    <property type="entry name" value="RNase_H1_N_sf"/>
</dbReference>
<dbReference type="Gene3D" id="3.40.970.10">
    <property type="entry name" value="Ribonuclease H1, N-terminal domain"/>
    <property type="match status" value="1"/>
</dbReference>
<dbReference type="InterPro" id="IPR002156">
    <property type="entry name" value="RNaseH_domain"/>
</dbReference>
<evidence type="ECO:0000256" key="6">
    <source>
        <dbReference type="ARBA" id="ARBA00022723"/>
    </source>
</evidence>
<sequence>MAAGGRGKFYAVRRGRKQGVFRTWEECREQTERYPGSVFKSFPTESEAWSFVNGATKRSGDDTSSAPGGGAPPAKTPRYDPRKRVRPAAHDHAEDDNVNDNNPLQDQVSISIKPTAAAGSASVTTTSSNAIHTNDTTQVAAATTNTSASAAAAAEKDTIVVYTDGSSRGNGRFGAVAGYGVYWEDPKYHHLNISKRLAGKEQTNNRAELQAIIAAVKACPDPSAKLRICTDSQYSINAVNSWMPKWRKNGWITTTGKPVLNKDLIVELDRVFSERPSRPELVYVRGHNGIHGNMKADELANLGAMAVDYS</sequence>
<evidence type="ECO:0000259" key="12">
    <source>
        <dbReference type="PROSITE" id="PS50879"/>
    </source>
</evidence>
<evidence type="ECO:0000256" key="5">
    <source>
        <dbReference type="ARBA" id="ARBA00022722"/>
    </source>
</evidence>
<evidence type="ECO:0000256" key="9">
    <source>
        <dbReference type="ARBA" id="ARBA00022842"/>
    </source>
</evidence>
<evidence type="ECO:0000256" key="2">
    <source>
        <dbReference type="ARBA" id="ARBA00001946"/>
    </source>
</evidence>
<dbReference type="FunFam" id="3.40.970.10:FF:000001">
    <property type="entry name" value="Ribonuclease H1"/>
    <property type="match status" value="1"/>
</dbReference>
<proteinExistence type="inferred from homology"/>
<dbReference type="InterPro" id="IPR011320">
    <property type="entry name" value="RNase_H1_N"/>
</dbReference>
<dbReference type="Pfam" id="PF01693">
    <property type="entry name" value="Cauli_VI"/>
    <property type="match status" value="1"/>
</dbReference>
<keyword evidence="7 10" id="KW-0255">Endonuclease</keyword>
<dbReference type="PANTHER" id="PTHR10642">
    <property type="entry name" value="RIBONUCLEASE H1"/>
    <property type="match status" value="1"/>
</dbReference>
<protein>
    <recommendedName>
        <fullName evidence="4 10">Ribonuclease H</fullName>
        <shortName evidence="10">RNase H</shortName>
        <ecNumber evidence="4 10">3.1.26.4</ecNumber>
    </recommendedName>
</protein>
<dbReference type="Pfam" id="PF00075">
    <property type="entry name" value="RNase_H"/>
    <property type="match status" value="1"/>
</dbReference>
<dbReference type="CDD" id="cd09280">
    <property type="entry name" value="RNase_HI_eukaryote_like"/>
    <property type="match status" value="1"/>
</dbReference>
<dbReference type="Gene3D" id="3.30.420.10">
    <property type="entry name" value="Ribonuclease H-like superfamily/Ribonuclease H"/>
    <property type="match status" value="1"/>
</dbReference>
<keyword evidence="14" id="KW-1185">Reference proteome</keyword>
<feature type="region of interest" description="Disordered" evidence="11">
    <location>
        <begin position="51"/>
        <end position="105"/>
    </location>
</feature>
<feature type="compositionally biased region" description="Basic and acidic residues" evidence="11">
    <location>
        <begin position="77"/>
        <end position="95"/>
    </location>
</feature>
<dbReference type="InterPro" id="IPR050092">
    <property type="entry name" value="RNase_H"/>
</dbReference>
<keyword evidence="8 10" id="KW-0378">Hydrolase</keyword>
<dbReference type="InterPro" id="IPR009027">
    <property type="entry name" value="Ribosomal_bL9/RNase_H1_N"/>
</dbReference>
<evidence type="ECO:0000256" key="3">
    <source>
        <dbReference type="ARBA" id="ARBA00005300"/>
    </source>
</evidence>
<accession>A0AAF0J7B3</accession>
<name>A0AAF0J7B3_9BASI</name>
<evidence type="ECO:0000256" key="11">
    <source>
        <dbReference type="SAM" id="MobiDB-lite"/>
    </source>
</evidence>
<gene>
    <name evidence="13" type="ORF">MCUN1_003326</name>
</gene>
<dbReference type="Proteomes" id="UP001219933">
    <property type="component" value="Chromosome 5"/>
</dbReference>
<evidence type="ECO:0000313" key="14">
    <source>
        <dbReference type="Proteomes" id="UP001219933"/>
    </source>
</evidence>